<reference evidence="1 2" key="1">
    <citation type="submission" date="2024-05" db="EMBL/GenBank/DDBJ databases">
        <authorList>
            <person name="Duchaud E."/>
        </authorList>
    </citation>
    <scope>NUCLEOTIDE SEQUENCE [LARGE SCALE GENOMIC DNA]</scope>
    <source>
        <strain evidence="1">Ena-SAMPLE-TAB-13-05-2024-13:56:06:370-140308</strain>
    </source>
</reference>
<dbReference type="RefSeq" id="WP_348715386.1">
    <property type="nucleotide sequence ID" value="NZ_CAXJIO010000010.1"/>
</dbReference>
<dbReference type="Proteomes" id="UP001497527">
    <property type="component" value="Unassembled WGS sequence"/>
</dbReference>
<dbReference type="EMBL" id="CAXJIO010000010">
    <property type="protein sequence ID" value="CAL2101442.1"/>
    <property type="molecule type" value="Genomic_DNA"/>
</dbReference>
<comment type="caution">
    <text evidence="1">The sequence shown here is derived from an EMBL/GenBank/DDBJ whole genome shotgun (WGS) entry which is preliminary data.</text>
</comment>
<evidence type="ECO:0000313" key="1">
    <source>
        <dbReference type="EMBL" id="CAL2101442.1"/>
    </source>
</evidence>
<gene>
    <name evidence="1" type="ORF">T190423A01A_10005</name>
</gene>
<name>A0ABM9P795_9FLAO</name>
<sequence length="67" mass="7781">MINQGKTTNFKLIPQAAGISPNDHNTEFMGVRENKQELWIQNGTTRYFADLLVKLSLAYSFYQEERL</sequence>
<accession>A0ABM9P795</accession>
<proteinExistence type="predicted"/>
<keyword evidence="2" id="KW-1185">Reference proteome</keyword>
<organism evidence="1 2">
    <name type="scientific">Tenacibaculum polynesiense</name>
    <dbReference type="NCBI Taxonomy" id="3137857"/>
    <lineage>
        <taxon>Bacteria</taxon>
        <taxon>Pseudomonadati</taxon>
        <taxon>Bacteroidota</taxon>
        <taxon>Flavobacteriia</taxon>
        <taxon>Flavobacteriales</taxon>
        <taxon>Flavobacteriaceae</taxon>
        <taxon>Tenacibaculum</taxon>
    </lineage>
</organism>
<protein>
    <submittedName>
        <fullName evidence="1">Uncharacterized protein</fullName>
    </submittedName>
</protein>
<evidence type="ECO:0000313" key="2">
    <source>
        <dbReference type="Proteomes" id="UP001497527"/>
    </source>
</evidence>